<dbReference type="CDD" id="cd09272">
    <property type="entry name" value="RNase_HI_RT_Ty1"/>
    <property type="match status" value="1"/>
</dbReference>
<organism evidence="1 2">
    <name type="scientific">Trametes pubescens</name>
    <name type="common">White-rot fungus</name>
    <dbReference type="NCBI Taxonomy" id="154538"/>
    <lineage>
        <taxon>Eukaryota</taxon>
        <taxon>Fungi</taxon>
        <taxon>Dikarya</taxon>
        <taxon>Basidiomycota</taxon>
        <taxon>Agaricomycotina</taxon>
        <taxon>Agaricomycetes</taxon>
        <taxon>Polyporales</taxon>
        <taxon>Polyporaceae</taxon>
        <taxon>Trametes</taxon>
    </lineage>
</organism>
<evidence type="ECO:0000313" key="1">
    <source>
        <dbReference type="EMBL" id="OJT01582.1"/>
    </source>
</evidence>
<sequence>MAKHGLRYLKATHNMELCFDGSDIAGDMNFHGYLDTDWSGDRDTSQSTSGFIFIITLSSTEFKYIGLSNAGQHLAWLHTFFSEMGHPPGEVAILACNNIAAIILTKDP</sequence>
<dbReference type="AlphaFoldDB" id="A0A1M2V1W9"/>
<reference evidence="1 2" key="1">
    <citation type="submission" date="2016-10" db="EMBL/GenBank/DDBJ databases">
        <title>Genome sequence of the basidiomycete white-rot fungus Trametes pubescens.</title>
        <authorList>
            <person name="Makela M.R."/>
            <person name="Granchi Z."/>
            <person name="Peng M."/>
            <person name="De Vries R.P."/>
            <person name="Grigoriev I."/>
            <person name="Riley R."/>
            <person name="Hilden K."/>
        </authorList>
    </citation>
    <scope>NUCLEOTIDE SEQUENCE [LARGE SCALE GENOMIC DNA]</scope>
    <source>
        <strain evidence="1 2">FBCC735</strain>
    </source>
</reference>
<dbReference type="STRING" id="154538.A0A1M2V1W9"/>
<dbReference type="OrthoDB" id="1922643at2759"/>
<dbReference type="PANTHER" id="PTHR11439">
    <property type="entry name" value="GAG-POL-RELATED RETROTRANSPOSON"/>
    <property type="match status" value="1"/>
</dbReference>
<accession>A0A1M2V1W9</accession>
<name>A0A1M2V1W9_TRAPU</name>
<dbReference type="EMBL" id="MNAD01001731">
    <property type="protein sequence ID" value="OJT01582.1"/>
    <property type="molecule type" value="Genomic_DNA"/>
</dbReference>
<evidence type="ECO:0000313" key="2">
    <source>
        <dbReference type="Proteomes" id="UP000184267"/>
    </source>
</evidence>
<dbReference type="Proteomes" id="UP000184267">
    <property type="component" value="Unassembled WGS sequence"/>
</dbReference>
<protein>
    <submittedName>
        <fullName evidence="1">Retrovirus-related Pol polyprotein from transposon TNT 1-94</fullName>
    </submittedName>
</protein>
<gene>
    <name evidence="1" type="ORF">TRAPUB_7978</name>
</gene>
<keyword evidence="2" id="KW-1185">Reference proteome</keyword>
<proteinExistence type="predicted"/>
<comment type="caution">
    <text evidence="1">The sequence shown here is derived from an EMBL/GenBank/DDBJ whole genome shotgun (WGS) entry which is preliminary data.</text>
</comment>
<dbReference type="PANTHER" id="PTHR11439:SF483">
    <property type="entry name" value="PEPTIDE SYNTHASE GLIP-LIKE, PUTATIVE (AFU_ORTHOLOGUE AFUA_3G12920)-RELATED"/>
    <property type="match status" value="1"/>
</dbReference>